<dbReference type="RefSeq" id="WP_230909284.1">
    <property type="nucleotide sequence ID" value="NZ_JASAZZ010000001.1"/>
</dbReference>
<reference evidence="1 2" key="1">
    <citation type="submission" date="2023-05" db="EMBL/GenBank/DDBJ databases">
        <title>A Combination of Whole Genome Sequencing and Metagenomics Reveals Diversity of Listeria spp. in Soil Collected from the Nantahala National Forest.</title>
        <authorList>
            <person name="Wang J."/>
            <person name="Schamp C.N."/>
            <person name="Hudson L.K."/>
            <person name="Chaggar H.K."/>
            <person name="Bryan D.W."/>
            <person name="Radosevich M."/>
            <person name="Denes T.G."/>
        </authorList>
    </citation>
    <scope>NUCLEOTIDE SEQUENCE [LARGE SCALE GENOMIC DNA]</scope>
    <source>
        <strain evidence="1 2">UTK S2-0002</strain>
    </source>
</reference>
<protein>
    <submittedName>
        <fullName evidence="1">Uncharacterized protein</fullName>
    </submittedName>
</protein>
<dbReference type="EMBL" id="JASBAM010000001">
    <property type="protein sequence ID" value="MDT0112570.1"/>
    <property type="molecule type" value="Genomic_DNA"/>
</dbReference>
<name>A0ABU2IJY0_9LIST</name>
<organism evidence="1 2">
    <name type="scientific">Listeria cossartiae subsp. cayugensis</name>
    <dbReference type="NCBI Taxonomy" id="2713505"/>
    <lineage>
        <taxon>Bacteria</taxon>
        <taxon>Bacillati</taxon>
        <taxon>Bacillota</taxon>
        <taxon>Bacilli</taxon>
        <taxon>Bacillales</taxon>
        <taxon>Listeriaceae</taxon>
        <taxon>Listeria</taxon>
        <taxon>Listeria cossartiae</taxon>
    </lineage>
</organism>
<sequence length="88" mass="10399">MGFKLSDQETVIHYQHDTGEWRLYTNVQKHINKYKDLVKNPRLVKENERIISLEGALPDVVVSLYKKRKIDEETRKAMGERLKTNRGT</sequence>
<dbReference type="Proteomes" id="UP001252688">
    <property type="component" value="Unassembled WGS sequence"/>
</dbReference>
<proteinExistence type="predicted"/>
<accession>A0ABU2IJY0</accession>
<evidence type="ECO:0000313" key="2">
    <source>
        <dbReference type="Proteomes" id="UP001252688"/>
    </source>
</evidence>
<gene>
    <name evidence="1" type="ORF">QJV37_00340</name>
</gene>
<comment type="caution">
    <text evidence="1">The sequence shown here is derived from an EMBL/GenBank/DDBJ whole genome shotgun (WGS) entry which is preliminary data.</text>
</comment>
<evidence type="ECO:0000313" key="1">
    <source>
        <dbReference type="EMBL" id="MDT0112570.1"/>
    </source>
</evidence>
<keyword evidence="2" id="KW-1185">Reference proteome</keyword>